<dbReference type="AlphaFoldDB" id="A0AAV1QMK7"/>
<keyword evidence="3" id="KW-1185">Reference proteome</keyword>
<proteinExistence type="inferred from homology"/>
<gene>
    <name evidence="2" type="ORF">DCAF_LOCUS394</name>
</gene>
<evidence type="ECO:0000256" key="1">
    <source>
        <dbReference type="ARBA" id="ARBA00009995"/>
    </source>
</evidence>
<name>A0AAV1QMK7_9ROSI</name>
<dbReference type="SUPFAM" id="SSF53756">
    <property type="entry name" value="UDP-Glycosyltransferase/glycogen phosphorylase"/>
    <property type="match status" value="1"/>
</dbReference>
<dbReference type="PANTHER" id="PTHR11926">
    <property type="entry name" value="GLUCOSYL/GLUCURONOSYL TRANSFERASES"/>
    <property type="match status" value="1"/>
</dbReference>
<dbReference type="PANTHER" id="PTHR11926:SF1179">
    <property type="entry name" value="GLYCOSYLTRANSFERASE"/>
    <property type="match status" value="1"/>
</dbReference>
<comment type="similarity">
    <text evidence="1">Belongs to the UDP-glycosyltransferase family.</text>
</comment>
<reference evidence="2 3" key="1">
    <citation type="submission" date="2024-01" db="EMBL/GenBank/DDBJ databases">
        <authorList>
            <person name="Waweru B."/>
        </authorList>
    </citation>
    <scope>NUCLEOTIDE SEQUENCE [LARGE SCALE GENOMIC DNA]</scope>
</reference>
<evidence type="ECO:0000313" key="2">
    <source>
        <dbReference type="EMBL" id="CAK7322783.1"/>
    </source>
</evidence>
<evidence type="ECO:0000313" key="3">
    <source>
        <dbReference type="Proteomes" id="UP001314170"/>
    </source>
</evidence>
<dbReference type="Gene3D" id="3.40.50.2000">
    <property type="entry name" value="Glycogen Phosphorylase B"/>
    <property type="match status" value="2"/>
</dbReference>
<dbReference type="Proteomes" id="UP001314170">
    <property type="component" value="Unassembled WGS sequence"/>
</dbReference>
<dbReference type="GO" id="GO:0080043">
    <property type="term" value="F:quercetin 3-O-glucosyltransferase activity"/>
    <property type="evidence" value="ECO:0007669"/>
    <property type="project" value="TreeGrafter"/>
</dbReference>
<comment type="caution">
    <text evidence="2">The sequence shown here is derived from an EMBL/GenBank/DDBJ whole genome shotgun (WGS) entry which is preliminary data.</text>
</comment>
<dbReference type="GO" id="GO:0080044">
    <property type="term" value="F:quercetin 7-O-glucosyltransferase activity"/>
    <property type="evidence" value="ECO:0007669"/>
    <property type="project" value="TreeGrafter"/>
</dbReference>
<dbReference type="EMBL" id="CAWUPB010000027">
    <property type="protein sequence ID" value="CAK7322783.1"/>
    <property type="molecule type" value="Genomic_DNA"/>
</dbReference>
<organism evidence="2 3">
    <name type="scientific">Dovyalis caffra</name>
    <dbReference type="NCBI Taxonomy" id="77055"/>
    <lineage>
        <taxon>Eukaryota</taxon>
        <taxon>Viridiplantae</taxon>
        <taxon>Streptophyta</taxon>
        <taxon>Embryophyta</taxon>
        <taxon>Tracheophyta</taxon>
        <taxon>Spermatophyta</taxon>
        <taxon>Magnoliopsida</taxon>
        <taxon>eudicotyledons</taxon>
        <taxon>Gunneridae</taxon>
        <taxon>Pentapetalae</taxon>
        <taxon>rosids</taxon>
        <taxon>fabids</taxon>
        <taxon>Malpighiales</taxon>
        <taxon>Salicaceae</taxon>
        <taxon>Flacourtieae</taxon>
        <taxon>Dovyalis</taxon>
    </lineage>
</organism>
<sequence length="160" mass="18045">MFKLPAVSSEPVLIEGLPVLKIQNLPSFVVLPESYPANVKMTTSQFSNLDKADYVLINTFYKLEMEVVDIMSKICPILTIGPTIPSTYLDRRVENDSDYDLDLFELEANISIDWLSTKQIGSVVSVSFGSIASHQSEKQMEEIWMGLKEKQFSFLVGSQR</sequence>
<protein>
    <submittedName>
        <fullName evidence="2">Uncharacterized protein</fullName>
    </submittedName>
</protein>
<accession>A0AAV1QMK7</accession>